<reference evidence="2 3" key="1">
    <citation type="journal article" date="2012" name="PLoS Pathog.">
        <title>Diverse lifestyles and strategies of plant pathogenesis encoded in the genomes of eighteen Dothideomycetes fungi.</title>
        <authorList>
            <person name="Ohm R.A."/>
            <person name="Feau N."/>
            <person name="Henrissat B."/>
            <person name="Schoch C.L."/>
            <person name="Horwitz B.A."/>
            <person name="Barry K.W."/>
            <person name="Condon B.J."/>
            <person name="Copeland A.C."/>
            <person name="Dhillon B."/>
            <person name="Glaser F."/>
            <person name="Hesse C.N."/>
            <person name="Kosti I."/>
            <person name="LaButti K."/>
            <person name="Lindquist E.A."/>
            <person name="Lucas S."/>
            <person name="Salamov A.A."/>
            <person name="Bradshaw R.E."/>
            <person name="Ciuffetti L."/>
            <person name="Hamelin R.C."/>
            <person name="Kema G.H.J."/>
            <person name="Lawrence C."/>
            <person name="Scott J.A."/>
            <person name="Spatafora J.W."/>
            <person name="Turgeon B.G."/>
            <person name="de Wit P.J.G.M."/>
            <person name="Zhong S."/>
            <person name="Goodwin S.B."/>
            <person name="Grigoriev I.V."/>
        </authorList>
    </citation>
    <scope>NUCLEOTIDE SEQUENCE [LARGE SCALE GENOMIC DNA]</scope>
    <source>
        <strain evidence="2 3">CIRAD86</strain>
    </source>
</reference>
<dbReference type="GeneID" id="19339698"/>
<dbReference type="InterPro" id="IPR023198">
    <property type="entry name" value="PGP-like_dom2"/>
</dbReference>
<dbReference type="InterPro" id="IPR051540">
    <property type="entry name" value="S-2-haloacid_dehalogenase"/>
</dbReference>
<dbReference type="EMBL" id="KB446566">
    <property type="protein sequence ID" value="EME77456.1"/>
    <property type="molecule type" value="Genomic_DNA"/>
</dbReference>
<dbReference type="Proteomes" id="UP000016932">
    <property type="component" value="Unassembled WGS sequence"/>
</dbReference>
<dbReference type="AlphaFoldDB" id="M2ZZ72"/>
<dbReference type="InterPro" id="IPR023214">
    <property type="entry name" value="HAD_sf"/>
</dbReference>
<gene>
    <name evidence="2" type="ORF">MYCFIDRAFT_46360</name>
</gene>
<keyword evidence="3" id="KW-1185">Reference proteome</keyword>
<dbReference type="PANTHER" id="PTHR43316:SF4">
    <property type="entry name" value="ACID DEHALOGENASE, PUTATIVE (AFU_ORTHOLOGUE AFUA_8G05870)-RELATED"/>
    <property type="match status" value="1"/>
</dbReference>
<dbReference type="SUPFAM" id="SSF56784">
    <property type="entry name" value="HAD-like"/>
    <property type="match status" value="1"/>
</dbReference>
<dbReference type="PANTHER" id="PTHR43316">
    <property type="entry name" value="HYDROLASE, HALOACID DELAHOGENASE-RELATED"/>
    <property type="match status" value="1"/>
</dbReference>
<dbReference type="InterPro" id="IPR036412">
    <property type="entry name" value="HAD-like_sf"/>
</dbReference>
<protein>
    <recommendedName>
        <fullName evidence="4">HAD-like protein</fullName>
    </recommendedName>
</protein>
<dbReference type="Pfam" id="PF00702">
    <property type="entry name" value="Hydrolase"/>
    <property type="match status" value="1"/>
</dbReference>
<accession>M2ZZ72</accession>
<name>M2ZZ72_PSEFD</name>
<evidence type="ECO:0000256" key="1">
    <source>
        <dbReference type="ARBA" id="ARBA00022801"/>
    </source>
</evidence>
<evidence type="ECO:0000313" key="3">
    <source>
        <dbReference type="Proteomes" id="UP000016932"/>
    </source>
</evidence>
<dbReference type="GO" id="GO:0016787">
    <property type="term" value="F:hydrolase activity"/>
    <property type="evidence" value="ECO:0007669"/>
    <property type="project" value="UniProtKB-KW"/>
</dbReference>
<sequence length="242" mass="26822">MPKSISFDILGTCFAFESAIQAIHTRLGPKLAQVNASPKSVFFGWFFAAQRDFTYTSMSGSYTPIAQILKSTFRRACAVNDLPLSEIGEGDVEAVMAEMKTLKPRAGLKECFDGLRGAGWDVFGVTNGGKEISLGYFEGAGIFLDGGHLVSCDEVGVAKPDGRVYEFAKRVLRSAGHDEEEEEEERWFVAAHAWDLMGARKAGFRTAFLRFEEHDPCTDVFGEFDLYVQDMGELLEKMKELP</sequence>
<evidence type="ECO:0000313" key="2">
    <source>
        <dbReference type="EMBL" id="EME77456.1"/>
    </source>
</evidence>
<dbReference type="VEuPathDB" id="FungiDB:MYCFIDRAFT_46360"/>
<dbReference type="HOGENOM" id="CLU_045011_2_0_1"/>
<keyword evidence="1" id="KW-0378">Hydrolase</keyword>
<dbReference type="Gene3D" id="1.10.150.240">
    <property type="entry name" value="Putative phosphatase, domain 2"/>
    <property type="match status" value="1"/>
</dbReference>
<dbReference type="KEGG" id="pfj:MYCFIDRAFT_46360"/>
<evidence type="ECO:0008006" key="4">
    <source>
        <dbReference type="Google" id="ProtNLM"/>
    </source>
</evidence>
<dbReference type="eggNOG" id="ENOG502S2WA">
    <property type="taxonomic scope" value="Eukaryota"/>
</dbReference>
<dbReference type="Gene3D" id="3.40.50.1000">
    <property type="entry name" value="HAD superfamily/HAD-like"/>
    <property type="match status" value="1"/>
</dbReference>
<dbReference type="OrthoDB" id="2363873at2759"/>
<dbReference type="STRING" id="383855.M2ZZ72"/>
<organism evidence="2 3">
    <name type="scientific">Pseudocercospora fijiensis (strain CIRAD86)</name>
    <name type="common">Black leaf streak disease fungus</name>
    <name type="synonym">Mycosphaerella fijiensis</name>
    <dbReference type="NCBI Taxonomy" id="383855"/>
    <lineage>
        <taxon>Eukaryota</taxon>
        <taxon>Fungi</taxon>
        <taxon>Dikarya</taxon>
        <taxon>Ascomycota</taxon>
        <taxon>Pezizomycotina</taxon>
        <taxon>Dothideomycetes</taxon>
        <taxon>Dothideomycetidae</taxon>
        <taxon>Mycosphaerellales</taxon>
        <taxon>Mycosphaerellaceae</taxon>
        <taxon>Pseudocercospora</taxon>
    </lineage>
</organism>
<proteinExistence type="predicted"/>
<dbReference type="RefSeq" id="XP_007931995.1">
    <property type="nucleotide sequence ID" value="XM_007933804.1"/>
</dbReference>